<sequence>MSARAPAQNGGGATTDLPSRPRGGGRGRSQGRGRGRGRGGNMNDGENPQHNPGGARKGGRGGQNQNQNGGQRMGAAVALADANPRPSPTDPAQLAARYKRPEAAEGKNGEEGVDAEVCFICASEIEHESIAPCNHRTCHICCLRMRALYKDQNCAHCRTPAPFVVFTNDKTKRYEDFTDADIASVDKINGIRYESTEIEGDTTLLLRFNCPDEICDVACISWPDLHRHVRVAHKKKICDLCSKHKKIFTHEHELYTDAELSKHMKNGDDNPGAVDQSGFKGHPLCSFCGTRFYSDDELFVHCRNSHEKCHVCDERSGGVPQYFLNYEAVYAHMVKDHYVCREPECLEKKFIAFASEMDLKGHQLEEHANSLSKDVRRDARTVDISSFDYRAPYVEARRGGGSQREQREGRGRGRGRDPNAEPIPASSAQPLRRDEQAFQRQMAIQSAQSITPRTFGGQLTANPTPAQSRAPAPAAMTVPPPSRNVEAAVRATSTPDTPQAGTTPQEHARAARHSAVIERASTLLQSNTNKLSQFRNFISSFQKNAIAAPALIDSFFALFSDTPPSALGTLIREVADLFEDPAKAAAIRAAHSSWRAVNEDYPSLPAASSSGGGSIPLNWAVTTPSTSSSAKPKTSRVLKLKSSTAQSSRSSVSQNRSWGTASKASSSTAAASASSSNPFPGLPSAAARPSAPTRTVSTVSWAASSSSSGPARPTPPTSRPVSRNVGKGDSSAFPALPAAAKPMSSIFGYGSGMVRRDAGMGPSSNAWSASSDASASGSGSGSGSGNMVETEQGEEVGGKGKKKGNKGKKVMLYNWG</sequence>
<comment type="subcellular location">
    <subcellularLocation>
        <location evidence="2">Cytoplasm</location>
    </subcellularLocation>
</comment>
<dbReference type="KEGG" id="mbe:MBM_08310"/>
<evidence type="ECO:0000256" key="6">
    <source>
        <dbReference type="ARBA" id="ARBA00022553"/>
    </source>
</evidence>
<dbReference type="PANTHER" id="PTHR22938">
    <property type="entry name" value="ZINC FINGER PROTEIN 598"/>
    <property type="match status" value="1"/>
</dbReference>
<dbReference type="Proteomes" id="UP000006753">
    <property type="component" value="Unassembled WGS sequence"/>
</dbReference>
<gene>
    <name evidence="15" type="ORF">MBM_08310</name>
</gene>
<evidence type="ECO:0000313" key="16">
    <source>
        <dbReference type="Proteomes" id="UP000006753"/>
    </source>
</evidence>
<feature type="compositionally biased region" description="Low complexity" evidence="13">
    <location>
        <begin position="622"/>
        <end position="632"/>
    </location>
</feature>
<dbReference type="OrthoDB" id="3838338at2759"/>
<keyword evidence="5" id="KW-0963">Cytoplasm</keyword>
<dbReference type="InterPro" id="IPR041888">
    <property type="entry name" value="RING-HC_ZNF598/HEL2"/>
</dbReference>
<evidence type="ECO:0000256" key="4">
    <source>
        <dbReference type="ARBA" id="ARBA00012483"/>
    </source>
</evidence>
<feature type="domain" description="RING-type" evidence="14">
    <location>
        <begin position="118"/>
        <end position="158"/>
    </location>
</feature>
<dbReference type="PROSITE" id="PS00028">
    <property type="entry name" value="ZINC_FINGER_C2H2_1"/>
    <property type="match status" value="2"/>
</dbReference>
<feature type="compositionally biased region" description="Polar residues" evidence="13">
    <location>
        <begin position="438"/>
        <end position="467"/>
    </location>
</feature>
<feature type="region of interest" description="Disordered" evidence="13">
    <location>
        <begin position="394"/>
        <end position="480"/>
    </location>
</feature>
<evidence type="ECO:0000256" key="9">
    <source>
        <dbReference type="ARBA" id="ARBA00022771"/>
    </source>
</evidence>
<feature type="region of interest" description="Disordered" evidence="13">
    <location>
        <begin position="622"/>
        <end position="736"/>
    </location>
</feature>
<accession>K1WMP1</accession>
<organism evidence="15 16">
    <name type="scientific">Marssonina brunnea f. sp. multigermtubi (strain MB_m1)</name>
    <name type="common">Marssonina leaf spot fungus</name>
    <dbReference type="NCBI Taxonomy" id="1072389"/>
    <lineage>
        <taxon>Eukaryota</taxon>
        <taxon>Fungi</taxon>
        <taxon>Dikarya</taxon>
        <taxon>Ascomycota</taxon>
        <taxon>Pezizomycotina</taxon>
        <taxon>Leotiomycetes</taxon>
        <taxon>Helotiales</taxon>
        <taxon>Drepanopezizaceae</taxon>
        <taxon>Drepanopeziza</taxon>
    </lineage>
</organism>
<dbReference type="InterPro" id="IPR013087">
    <property type="entry name" value="Znf_C2H2_type"/>
</dbReference>
<evidence type="ECO:0000256" key="13">
    <source>
        <dbReference type="SAM" id="MobiDB-lite"/>
    </source>
</evidence>
<dbReference type="eggNOG" id="KOG2231">
    <property type="taxonomic scope" value="Eukaryota"/>
</dbReference>
<feature type="compositionally biased region" description="Low complexity" evidence="13">
    <location>
        <begin position="761"/>
        <end position="777"/>
    </location>
</feature>
<dbReference type="EMBL" id="JH921449">
    <property type="protein sequence ID" value="EKD13592.1"/>
    <property type="molecule type" value="Genomic_DNA"/>
</dbReference>
<proteinExistence type="inferred from homology"/>
<dbReference type="GO" id="GO:0043022">
    <property type="term" value="F:ribosome binding"/>
    <property type="evidence" value="ECO:0007669"/>
    <property type="project" value="TreeGrafter"/>
</dbReference>
<keyword evidence="9 12" id="KW-0863">Zinc-finger</keyword>
<dbReference type="GO" id="GO:0016567">
    <property type="term" value="P:protein ubiquitination"/>
    <property type="evidence" value="ECO:0007669"/>
    <property type="project" value="TreeGrafter"/>
</dbReference>
<dbReference type="InterPro" id="IPR044288">
    <property type="entry name" value="ZNF598/HEL2"/>
</dbReference>
<evidence type="ECO:0000256" key="8">
    <source>
        <dbReference type="ARBA" id="ARBA00022723"/>
    </source>
</evidence>
<feature type="compositionally biased region" description="Low complexity" evidence="13">
    <location>
        <begin position="683"/>
        <end position="711"/>
    </location>
</feature>
<feature type="compositionally biased region" description="Basic residues" evidence="13">
    <location>
        <begin position="23"/>
        <end position="37"/>
    </location>
</feature>
<keyword evidence="6" id="KW-0597">Phosphoprotein</keyword>
<dbReference type="OMA" id="VFTHEHT"/>
<dbReference type="InterPro" id="IPR057634">
    <property type="entry name" value="PAH_ZNF598/HEL2"/>
</dbReference>
<evidence type="ECO:0000256" key="1">
    <source>
        <dbReference type="ARBA" id="ARBA00000900"/>
    </source>
</evidence>
<dbReference type="CDD" id="cd16615">
    <property type="entry name" value="RING-HC_ZNF598"/>
    <property type="match status" value="1"/>
</dbReference>
<dbReference type="GO" id="GO:0008270">
    <property type="term" value="F:zinc ion binding"/>
    <property type="evidence" value="ECO:0007669"/>
    <property type="project" value="UniProtKB-KW"/>
</dbReference>
<dbReference type="Gene3D" id="3.30.40.10">
    <property type="entry name" value="Zinc/RING finger domain, C3HC4 (zinc finger)"/>
    <property type="match status" value="1"/>
</dbReference>
<evidence type="ECO:0000256" key="7">
    <source>
        <dbReference type="ARBA" id="ARBA00022679"/>
    </source>
</evidence>
<evidence type="ECO:0000256" key="12">
    <source>
        <dbReference type="PROSITE-ProRule" id="PRU00175"/>
    </source>
</evidence>
<protein>
    <recommendedName>
        <fullName evidence="4">RING-type E3 ubiquitin transferase</fullName>
        <ecNumber evidence="4">2.3.2.27</ecNumber>
    </recommendedName>
</protein>
<feature type="compositionally biased region" description="Basic and acidic residues" evidence="13">
    <location>
        <begin position="404"/>
        <end position="419"/>
    </location>
</feature>
<dbReference type="InterPro" id="IPR056437">
    <property type="entry name" value="Znf-C2H2_ZNF598/HEL2"/>
</dbReference>
<keyword evidence="7" id="KW-0808">Transferase</keyword>
<dbReference type="Pfam" id="PF25447">
    <property type="entry name" value="RING_ZNF598"/>
    <property type="match status" value="1"/>
</dbReference>
<feature type="compositionally biased region" description="Low complexity" evidence="13">
    <location>
        <begin position="642"/>
        <end position="676"/>
    </location>
</feature>
<reference evidence="15 16" key="1">
    <citation type="journal article" date="2012" name="BMC Genomics">
        <title>Sequencing the genome of Marssonina brunnea reveals fungus-poplar co-evolution.</title>
        <authorList>
            <person name="Zhu S."/>
            <person name="Cao Y.-Z."/>
            <person name="Jiang C."/>
            <person name="Tan B.-Y."/>
            <person name="Wang Z."/>
            <person name="Feng S."/>
            <person name="Zhang L."/>
            <person name="Su X.-H."/>
            <person name="Brejova B."/>
            <person name="Vinar T."/>
            <person name="Xu M."/>
            <person name="Wang M.-X."/>
            <person name="Zhang S.-G."/>
            <person name="Huang M.-R."/>
            <person name="Wu R."/>
            <person name="Zhou Y."/>
        </authorList>
    </citation>
    <scope>NUCLEOTIDE SEQUENCE [LARGE SCALE GENOMIC DNA]</scope>
    <source>
        <strain evidence="15 16">MB_m1</strain>
    </source>
</reference>
<feature type="compositionally biased region" description="Basic residues" evidence="13">
    <location>
        <begin position="799"/>
        <end position="809"/>
    </location>
</feature>
<comment type="catalytic activity">
    <reaction evidence="1">
        <text>S-ubiquitinyl-[E2 ubiquitin-conjugating enzyme]-L-cysteine + [acceptor protein]-L-lysine = [E2 ubiquitin-conjugating enzyme]-L-cysteine + N(6)-ubiquitinyl-[acceptor protein]-L-lysine.</text>
        <dbReference type="EC" id="2.3.2.27"/>
    </reaction>
</comment>
<dbReference type="FunCoup" id="K1WMP1">
    <property type="interactions" value="76"/>
</dbReference>
<evidence type="ECO:0000256" key="10">
    <source>
        <dbReference type="ARBA" id="ARBA00022833"/>
    </source>
</evidence>
<dbReference type="EC" id="2.3.2.27" evidence="4"/>
<dbReference type="GeneID" id="18764245"/>
<dbReference type="Pfam" id="PF23230">
    <property type="entry name" value="zf-C2H2_13"/>
    <property type="match status" value="1"/>
</dbReference>
<dbReference type="HOGENOM" id="CLU_008515_1_0_1"/>
<feature type="region of interest" description="Disordered" evidence="13">
    <location>
        <begin position="760"/>
        <end position="816"/>
    </location>
</feature>
<dbReference type="STRING" id="1072389.K1WMP1"/>
<dbReference type="RefSeq" id="XP_007296199.1">
    <property type="nucleotide sequence ID" value="XM_007296137.1"/>
</dbReference>
<evidence type="ECO:0000256" key="5">
    <source>
        <dbReference type="ARBA" id="ARBA00022490"/>
    </source>
</evidence>
<evidence type="ECO:0000259" key="14">
    <source>
        <dbReference type="PROSITE" id="PS50089"/>
    </source>
</evidence>
<dbReference type="GO" id="GO:0061630">
    <property type="term" value="F:ubiquitin protein ligase activity"/>
    <property type="evidence" value="ECO:0007669"/>
    <property type="project" value="UniProtKB-EC"/>
</dbReference>
<comment type="pathway">
    <text evidence="3">Protein modification; protein ubiquitination.</text>
</comment>
<keyword evidence="10" id="KW-0862">Zinc</keyword>
<evidence type="ECO:0000256" key="3">
    <source>
        <dbReference type="ARBA" id="ARBA00004906"/>
    </source>
</evidence>
<dbReference type="PANTHER" id="PTHR22938:SF0">
    <property type="entry name" value="E3 UBIQUITIN-PROTEIN LIGASE ZNF598"/>
    <property type="match status" value="1"/>
</dbReference>
<evidence type="ECO:0000313" key="15">
    <source>
        <dbReference type="EMBL" id="EKD13592.1"/>
    </source>
</evidence>
<dbReference type="InterPro" id="IPR001841">
    <property type="entry name" value="Znf_RING"/>
</dbReference>
<dbReference type="GO" id="GO:0005737">
    <property type="term" value="C:cytoplasm"/>
    <property type="evidence" value="ECO:0007669"/>
    <property type="project" value="UniProtKB-SubCell"/>
</dbReference>
<dbReference type="GO" id="GO:0072344">
    <property type="term" value="P:rescue of stalled ribosome"/>
    <property type="evidence" value="ECO:0007669"/>
    <property type="project" value="InterPro"/>
</dbReference>
<feature type="region of interest" description="Disordered" evidence="13">
    <location>
        <begin position="1"/>
        <end position="109"/>
    </location>
</feature>
<evidence type="ECO:0000256" key="2">
    <source>
        <dbReference type="ARBA" id="ARBA00004496"/>
    </source>
</evidence>
<dbReference type="InParanoid" id="K1WMP1"/>
<dbReference type="SMART" id="SM00355">
    <property type="entry name" value="ZnF_C2H2"/>
    <property type="match status" value="4"/>
</dbReference>
<name>K1WMP1_MARBU</name>
<dbReference type="AlphaFoldDB" id="K1WMP1"/>
<feature type="compositionally biased region" description="Basic and acidic residues" evidence="13">
    <location>
        <begin position="99"/>
        <end position="109"/>
    </location>
</feature>
<dbReference type="PROSITE" id="PS50089">
    <property type="entry name" value="ZF_RING_2"/>
    <property type="match status" value="1"/>
</dbReference>
<keyword evidence="16" id="KW-1185">Reference proteome</keyword>
<evidence type="ECO:0000256" key="11">
    <source>
        <dbReference type="ARBA" id="ARBA00035113"/>
    </source>
</evidence>
<dbReference type="InterPro" id="IPR013083">
    <property type="entry name" value="Znf_RING/FYVE/PHD"/>
</dbReference>
<comment type="similarity">
    <text evidence="11">Belongs to the ZNF598/HEL2 family.</text>
</comment>
<keyword evidence="8" id="KW-0479">Metal-binding</keyword>
<feature type="compositionally biased region" description="Low complexity" evidence="13">
    <location>
        <begin position="63"/>
        <end position="76"/>
    </location>
</feature>
<dbReference type="Pfam" id="PF23202">
    <property type="entry name" value="PAH_ZNF598"/>
    <property type="match status" value="1"/>
</dbReference>
<dbReference type="SUPFAM" id="SSF57850">
    <property type="entry name" value="RING/U-box"/>
    <property type="match status" value="1"/>
</dbReference>